<name>A0A1D7XLM3_9CLOT</name>
<evidence type="ECO:0000313" key="3">
    <source>
        <dbReference type="Proteomes" id="UP000094652"/>
    </source>
</evidence>
<evidence type="ECO:0000313" key="2">
    <source>
        <dbReference type="EMBL" id="AOR24224.1"/>
    </source>
</evidence>
<dbReference type="RefSeq" id="WP_069680360.1">
    <property type="nucleotide sequence ID" value="NZ_CP017253.2"/>
</dbReference>
<dbReference type="STRING" id="394958.BGI42_10995"/>
<protein>
    <submittedName>
        <fullName evidence="2">Uncharacterized protein</fullName>
    </submittedName>
</protein>
<organism evidence="2 3">
    <name type="scientific">Clostridium taeniosporum</name>
    <dbReference type="NCBI Taxonomy" id="394958"/>
    <lineage>
        <taxon>Bacteria</taxon>
        <taxon>Bacillati</taxon>
        <taxon>Bacillota</taxon>
        <taxon>Clostridia</taxon>
        <taxon>Eubacteriales</taxon>
        <taxon>Clostridiaceae</taxon>
        <taxon>Clostridium</taxon>
    </lineage>
</organism>
<feature type="region of interest" description="Disordered" evidence="1">
    <location>
        <begin position="1"/>
        <end position="26"/>
    </location>
</feature>
<gene>
    <name evidence="2" type="ORF">BGI42_10995</name>
</gene>
<dbReference type="KEGG" id="ctae:BGI42_10995"/>
<dbReference type="AlphaFoldDB" id="A0A1D7XLM3"/>
<dbReference type="OrthoDB" id="1933760at2"/>
<keyword evidence="3" id="KW-1185">Reference proteome</keyword>
<reference evidence="3" key="1">
    <citation type="submission" date="2016-09" db="EMBL/GenBank/DDBJ databases">
        <title>Genomics of Clostridium taeniosporum, an organism which forms endospores with ribbon-like appendages.</title>
        <authorList>
            <person name="Walker J.R."/>
        </authorList>
    </citation>
    <scope>NUCLEOTIDE SEQUENCE [LARGE SCALE GENOMIC DNA]</scope>
    <source>
        <strain evidence="3">1/k</strain>
    </source>
</reference>
<proteinExistence type="predicted"/>
<feature type="compositionally biased region" description="Basic residues" evidence="1">
    <location>
        <begin position="141"/>
        <end position="152"/>
    </location>
</feature>
<feature type="compositionally biased region" description="Low complexity" evidence="1">
    <location>
        <begin position="14"/>
        <end position="26"/>
    </location>
</feature>
<accession>A0A1D7XLM3</accession>
<dbReference type="EMBL" id="CP017253">
    <property type="protein sequence ID" value="AOR24224.1"/>
    <property type="molecule type" value="Genomic_DNA"/>
</dbReference>
<feature type="region of interest" description="Disordered" evidence="1">
    <location>
        <begin position="134"/>
        <end position="154"/>
    </location>
</feature>
<sequence>MAKHKRKEKQPIDNNMGSNNFRNNNANPFGIDPVQLMNMLGGNFDINSLLASMNMDGLNLASLAPLANMAGINLGNLNQRNMNMNNMMNDMNNTNNMNMNSMNGNNNINNMNNSANDFESMSNFDDPPNGVNLHEKNINDKKRKKSNNHHKKGIEIEEDSNLEMLISLKGFVHPEKVNFIDKIIDLYKDGAFKDI</sequence>
<dbReference type="Proteomes" id="UP000094652">
    <property type="component" value="Chromosome"/>
</dbReference>
<evidence type="ECO:0000256" key="1">
    <source>
        <dbReference type="SAM" id="MobiDB-lite"/>
    </source>
</evidence>